<feature type="transmembrane region" description="Helical" evidence="1">
    <location>
        <begin position="548"/>
        <end position="568"/>
    </location>
</feature>
<evidence type="ECO:0000313" key="3">
    <source>
        <dbReference type="Proteomes" id="UP000577419"/>
    </source>
</evidence>
<feature type="transmembrane region" description="Helical" evidence="1">
    <location>
        <begin position="127"/>
        <end position="145"/>
    </location>
</feature>
<evidence type="ECO:0000313" key="2">
    <source>
        <dbReference type="EMBL" id="HIH08625.1"/>
    </source>
</evidence>
<feature type="transmembrane region" description="Helical" evidence="1">
    <location>
        <begin position="65"/>
        <end position="84"/>
    </location>
</feature>
<dbReference type="EMBL" id="DUFG01000021">
    <property type="protein sequence ID" value="HIH08625.1"/>
    <property type="molecule type" value="Genomic_DNA"/>
</dbReference>
<feature type="transmembrane region" description="Helical" evidence="1">
    <location>
        <begin position="9"/>
        <end position="29"/>
    </location>
</feature>
<feature type="transmembrane region" description="Helical" evidence="1">
    <location>
        <begin position="392"/>
        <end position="413"/>
    </location>
</feature>
<proteinExistence type="predicted"/>
<keyword evidence="1" id="KW-0472">Membrane</keyword>
<feature type="transmembrane region" description="Helical" evidence="1">
    <location>
        <begin position="90"/>
        <end position="107"/>
    </location>
</feature>
<organism evidence="2 3">
    <name type="scientific">Candidatus Iainarchaeum sp</name>
    <dbReference type="NCBI Taxonomy" id="3101447"/>
    <lineage>
        <taxon>Archaea</taxon>
        <taxon>Candidatus Iainarchaeota</taxon>
        <taxon>Candidatus Iainarchaeia</taxon>
        <taxon>Candidatus Iainarchaeales</taxon>
        <taxon>Candidatus Iainarchaeaceae</taxon>
        <taxon>Candidatus Iainarchaeum</taxon>
    </lineage>
</organism>
<feature type="transmembrane region" description="Helical" evidence="1">
    <location>
        <begin position="289"/>
        <end position="312"/>
    </location>
</feature>
<dbReference type="AlphaFoldDB" id="A0A7J4IWI8"/>
<reference evidence="3" key="1">
    <citation type="journal article" date="2020" name="bioRxiv">
        <title>A rank-normalized archaeal taxonomy based on genome phylogeny resolves widespread incomplete and uneven classifications.</title>
        <authorList>
            <person name="Rinke C."/>
            <person name="Chuvochina M."/>
            <person name="Mussig A.J."/>
            <person name="Chaumeil P.-A."/>
            <person name="Waite D.W."/>
            <person name="Whitman W.B."/>
            <person name="Parks D.H."/>
            <person name="Hugenholtz P."/>
        </authorList>
    </citation>
    <scope>NUCLEOTIDE SEQUENCE [LARGE SCALE GENOMIC DNA]</scope>
</reference>
<sequence>MDKIRIKAAYFVLFLALIFLLVQTAFFAVPLQHTLQFYIVGFFVFFVPGHVILRAARQEFQIFKSMAFSTSAGIVFSVLAFFMFSMIGMQNFFFVFPAILTIIFLHWPGNFFKHLTGDLIELSKENIAVIIVIFLLLVSGALFFYPNAIFSGSGTEIFEENAGDSLFHLSLAQNMLYNVPPETPGFTGASLKGYHFYSMAPVSIVKNLSPEISIFDIFFRLMPTLYIFLLGLNLLFFLKLFFGNAKKEIIALFLVLFGAGFSFLVPLLTEWNQSKNFAGIFGEINIASILNYTSLSSLAVMFAGMYFLLLYLNGNKNLSTNPSKIRDFAGHVKPKVLHGGLRKMAYGKNLSIISGLFFGSLIGFKTYSGVLIFSALAFAALFEFLKHRNTKLFKVLVFSLLVASPVLIMNMGAAGSSFSFSPLFIPMHYFLKAGIAPIDEITSLTEMPFAKVLLFAFAALFFLAGAIGFRALGFQSVGKRLSEQKAFGTFLFFFMALAFVLAFFFKAASPIHQWNTEQFFFYFLIGLTFFAADNIAEIIEKPNSKTKKALFIAIVLAAALPSSVQYVVAESSLLGNPYSVKITQAELNALAFIKQNSSYGDVLLHNLADFNAEDRTGNKVVFGNRNSMAEVFSSRNSVLGERWIAMLLSLSWEERAEDVEKFFSTSKSDEAKKIIEKYSVDFVFVQKGQGLDFDGTGFLEKVFEQDGIRVYRTRMQN</sequence>
<dbReference type="Proteomes" id="UP000577419">
    <property type="component" value="Unassembled WGS sequence"/>
</dbReference>
<keyword evidence="1" id="KW-1133">Transmembrane helix</keyword>
<evidence type="ECO:0000256" key="1">
    <source>
        <dbReference type="SAM" id="Phobius"/>
    </source>
</evidence>
<comment type="caution">
    <text evidence="2">The sequence shown here is derived from an EMBL/GenBank/DDBJ whole genome shotgun (WGS) entry which is preliminary data.</text>
</comment>
<feature type="transmembrane region" description="Helical" evidence="1">
    <location>
        <begin position="368"/>
        <end position="385"/>
    </location>
</feature>
<feature type="transmembrane region" description="Helical" evidence="1">
    <location>
        <begin position="519"/>
        <end position="536"/>
    </location>
</feature>
<feature type="transmembrane region" description="Helical" evidence="1">
    <location>
        <begin position="486"/>
        <end position="507"/>
    </location>
</feature>
<feature type="transmembrane region" description="Helical" evidence="1">
    <location>
        <begin position="217"/>
        <end position="242"/>
    </location>
</feature>
<feature type="transmembrane region" description="Helical" evidence="1">
    <location>
        <begin position="35"/>
        <end position="53"/>
    </location>
</feature>
<feature type="transmembrane region" description="Helical" evidence="1">
    <location>
        <begin position="452"/>
        <end position="474"/>
    </location>
</feature>
<keyword evidence="1" id="KW-0812">Transmembrane</keyword>
<protein>
    <submittedName>
        <fullName evidence="2">Uncharacterized protein</fullName>
    </submittedName>
</protein>
<accession>A0A7J4IWI8</accession>
<feature type="transmembrane region" description="Helical" evidence="1">
    <location>
        <begin position="345"/>
        <end position="362"/>
    </location>
</feature>
<name>A0A7J4IWI8_9ARCH</name>
<gene>
    <name evidence="2" type="ORF">HA237_04615</name>
</gene>
<feature type="transmembrane region" description="Helical" evidence="1">
    <location>
        <begin position="249"/>
        <end position="269"/>
    </location>
</feature>